<accession>A0A9P9HCI6</accession>
<keyword evidence="3" id="KW-0378">Hydrolase</keyword>
<dbReference type="InterPro" id="IPR029030">
    <property type="entry name" value="Caspase-like_dom_sf"/>
</dbReference>
<dbReference type="InterPro" id="IPR011600">
    <property type="entry name" value="Pept_C14_caspase"/>
</dbReference>
<dbReference type="OrthoDB" id="3223806at2759"/>
<name>A0A9P9HCI6_FUSSL</name>
<dbReference type="Proteomes" id="UP000736672">
    <property type="component" value="Unassembled WGS sequence"/>
</dbReference>
<dbReference type="EMBL" id="JAGTJS010000010">
    <property type="protein sequence ID" value="KAH7254408.1"/>
    <property type="molecule type" value="Genomic_DNA"/>
</dbReference>
<dbReference type="Gene3D" id="3.40.50.1460">
    <property type="match status" value="1"/>
</dbReference>
<dbReference type="InterPro" id="IPR050452">
    <property type="entry name" value="Metacaspase"/>
</dbReference>
<evidence type="ECO:0000256" key="4">
    <source>
        <dbReference type="ARBA" id="ARBA00023145"/>
    </source>
</evidence>
<gene>
    <name evidence="7" type="ORF">B0J15DRAFT_446349</name>
</gene>
<evidence type="ECO:0000313" key="7">
    <source>
        <dbReference type="EMBL" id="KAH7254408.1"/>
    </source>
</evidence>
<dbReference type="AlphaFoldDB" id="A0A9P9HCI6"/>
<dbReference type="GO" id="GO:0006915">
    <property type="term" value="P:apoptotic process"/>
    <property type="evidence" value="ECO:0007669"/>
    <property type="project" value="UniProtKB-KW"/>
</dbReference>
<evidence type="ECO:0000256" key="2">
    <source>
        <dbReference type="ARBA" id="ARBA00022703"/>
    </source>
</evidence>
<feature type="domain" description="Peptidase C14 caspase" evidence="6">
    <location>
        <begin position="12"/>
        <end position="264"/>
    </location>
</feature>
<evidence type="ECO:0000256" key="5">
    <source>
        <dbReference type="SAM" id="MobiDB-lite"/>
    </source>
</evidence>
<protein>
    <submittedName>
        <fullName evidence="7">Caspase domain-containing protein</fullName>
    </submittedName>
</protein>
<evidence type="ECO:0000256" key="1">
    <source>
        <dbReference type="ARBA" id="ARBA00009005"/>
    </source>
</evidence>
<dbReference type="GO" id="GO:0004197">
    <property type="term" value="F:cysteine-type endopeptidase activity"/>
    <property type="evidence" value="ECO:0007669"/>
    <property type="project" value="InterPro"/>
</dbReference>
<proteinExistence type="inferred from homology"/>
<keyword evidence="2" id="KW-0053">Apoptosis</keyword>
<sequence>MAPNQPQCPKSCALLIGSAVAPLTGPARDVRVMEEVLKLYGFSVTKCLEPSDGQYLATRAGIISAWKDLIDQIGPSDAVVIYYSGHGGLTEAEGSEASRGERRLQYIVPLDFGETVDGDWRGISDAEMADLLHQTTQRTQNVTIILDCCHSARMARGPTWAKTINPDDYRQVMSHIKKMLQGMASKHAFHYEHNPHVLSIVAAGTSEPAYERRFLDGERMGVLTEALTQTLRSSVGAELPWRDIMRRVRDRMWRTCPEQYPDIEGPQARLLFRLETAKGGGAKAFSVTETAPGEFMLKGGALHGVTPGDVLAVMPFNEGHLVEGKMLAEAEVTGVGPSASRVRMKWRDRQSGGLTPGAKAFMWKSSVLLPVNFSGPEDWARELREELRSSAFVRLAETGEERESIVAAEQIDSHLVIWHHQHYLVREWETCGIENRHYALAKCVGVFESLARAQRFLDMKNDASPELLELALTHEIGYVQDGLPIPYRGQGVTLVEETRIYISVTNIGTRTLYVSMFDICADSVTLLSNGSPSGIELLPGKTYRFGEVDITGELRGSVIGWPADVPKAESIPETIALVVTDDKIDLRNLETGPESVGPERSRAWGLDTWLAHLVDSIAFGDLRNVQAERQVYQHMPYRVIYIPCQLSPRFPTARPESLEEASTPLTDRTGP</sequence>
<comment type="similarity">
    <text evidence="1">Belongs to the peptidase C14B family.</text>
</comment>
<keyword evidence="3" id="KW-0788">Thiol protease</keyword>
<dbReference type="Pfam" id="PF00656">
    <property type="entry name" value="Peptidase_C14"/>
    <property type="match status" value="1"/>
</dbReference>
<feature type="region of interest" description="Disordered" evidence="5">
    <location>
        <begin position="652"/>
        <end position="671"/>
    </location>
</feature>
<dbReference type="GO" id="GO:0006508">
    <property type="term" value="P:proteolysis"/>
    <property type="evidence" value="ECO:0007669"/>
    <property type="project" value="InterPro"/>
</dbReference>
<keyword evidence="3" id="KW-0645">Protease</keyword>
<dbReference type="GO" id="GO:0005737">
    <property type="term" value="C:cytoplasm"/>
    <property type="evidence" value="ECO:0007669"/>
    <property type="project" value="TreeGrafter"/>
</dbReference>
<evidence type="ECO:0000313" key="8">
    <source>
        <dbReference type="Proteomes" id="UP000736672"/>
    </source>
</evidence>
<keyword evidence="4" id="KW-0865">Zymogen</keyword>
<comment type="caution">
    <text evidence="7">The sequence shown here is derived from an EMBL/GenBank/DDBJ whole genome shotgun (WGS) entry which is preliminary data.</text>
</comment>
<dbReference type="PANTHER" id="PTHR48104:SF30">
    <property type="entry name" value="METACASPASE-1"/>
    <property type="match status" value="1"/>
</dbReference>
<evidence type="ECO:0000259" key="6">
    <source>
        <dbReference type="Pfam" id="PF00656"/>
    </source>
</evidence>
<dbReference type="SUPFAM" id="SSF52129">
    <property type="entry name" value="Caspase-like"/>
    <property type="match status" value="1"/>
</dbReference>
<dbReference type="PANTHER" id="PTHR48104">
    <property type="entry name" value="METACASPASE-4"/>
    <property type="match status" value="1"/>
</dbReference>
<organism evidence="7 8">
    <name type="scientific">Fusarium solani</name>
    <name type="common">Filamentous fungus</name>
    <dbReference type="NCBI Taxonomy" id="169388"/>
    <lineage>
        <taxon>Eukaryota</taxon>
        <taxon>Fungi</taxon>
        <taxon>Dikarya</taxon>
        <taxon>Ascomycota</taxon>
        <taxon>Pezizomycotina</taxon>
        <taxon>Sordariomycetes</taxon>
        <taxon>Hypocreomycetidae</taxon>
        <taxon>Hypocreales</taxon>
        <taxon>Nectriaceae</taxon>
        <taxon>Fusarium</taxon>
        <taxon>Fusarium solani species complex</taxon>
    </lineage>
</organism>
<keyword evidence="8" id="KW-1185">Reference proteome</keyword>
<evidence type="ECO:0000256" key="3">
    <source>
        <dbReference type="ARBA" id="ARBA00022807"/>
    </source>
</evidence>
<reference evidence="7" key="1">
    <citation type="journal article" date="2021" name="Nat. Commun.">
        <title>Genetic determinants of endophytism in the Arabidopsis root mycobiome.</title>
        <authorList>
            <person name="Mesny F."/>
            <person name="Miyauchi S."/>
            <person name="Thiergart T."/>
            <person name="Pickel B."/>
            <person name="Atanasova L."/>
            <person name="Karlsson M."/>
            <person name="Huettel B."/>
            <person name="Barry K.W."/>
            <person name="Haridas S."/>
            <person name="Chen C."/>
            <person name="Bauer D."/>
            <person name="Andreopoulos W."/>
            <person name="Pangilinan J."/>
            <person name="LaButti K."/>
            <person name="Riley R."/>
            <person name="Lipzen A."/>
            <person name="Clum A."/>
            <person name="Drula E."/>
            <person name="Henrissat B."/>
            <person name="Kohler A."/>
            <person name="Grigoriev I.V."/>
            <person name="Martin F.M."/>
            <person name="Hacquard S."/>
        </authorList>
    </citation>
    <scope>NUCLEOTIDE SEQUENCE</scope>
    <source>
        <strain evidence="7">FSSC 5 MPI-SDFR-AT-0091</strain>
    </source>
</reference>